<name>A0A5N8WE26_9ACTN</name>
<feature type="transmembrane region" description="Helical" evidence="1">
    <location>
        <begin position="42"/>
        <end position="61"/>
    </location>
</feature>
<dbReference type="OrthoDB" id="4240426at2"/>
<dbReference type="EMBL" id="VJZE01000447">
    <property type="protein sequence ID" value="MPY45392.1"/>
    <property type="molecule type" value="Genomic_DNA"/>
</dbReference>
<accession>A0A5N8WE26</accession>
<evidence type="ECO:0000313" key="3">
    <source>
        <dbReference type="Proteomes" id="UP000326979"/>
    </source>
</evidence>
<comment type="caution">
    <text evidence="2">The sequence shown here is derived from an EMBL/GenBank/DDBJ whole genome shotgun (WGS) entry which is preliminary data.</text>
</comment>
<dbReference type="AlphaFoldDB" id="A0A5N8WE26"/>
<gene>
    <name evidence="2" type="ORF">FNH04_37475</name>
</gene>
<keyword evidence="1" id="KW-0472">Membrane</keyword>
<evidence type="ECO:0000313" key="2">
    <source>
        <dbReference type="EMBL" id="MPY45392.1"/>
    </source>
</evidence>
<protein>
    <submittedName>
        <fullName evidence="2">Uncharacterized protein</fullName>
    </submittedName>
</protein>
<evidence type="ECO:0000256" key="1">
    <source>
        <dbReference type="SAM" id="Phobius"/>
    </source>
</evidence>
<keyword evidence="1" id="KW-1133">Transmembrane helix</keyword>
<proteinExistence type="predicted"/>
<keyword evidence="3" id="KW-1185">Reference proteome</keyword>
<dbReference type="RefSeq" id="WP_152790295.1">
    <property type="nucleotide sequence ID" value="NZ_BAABEQ010000032.1"/>
</dbReference>
<dbReference type="Proteomes" id="UP000326979">
    <property type="component" value="Unassembled WGS sequence"/>
</dbReference>
<organism evidence="2 3">
    <name type="scientific">Streptomyces phyllanthi</name>
    <dbReference type="NCBI Taxonomy" id="1803180"/>
    <lineage>
        <taxon>Bacteria</taxon>
        <taxon>Bacillati</taxon>
        <taxon>Actinomycetota</taxon>
        <taxon>Actinomycetes</taxon>
        <taxon>Kitasatosporales</taxon>
        <taxon>Streptomycetaceae</taxon>
        <taxon>Streptomyces</taxon>
    </lineage>
</organism>
<reference evidence="2 3" key="1">
    <citation type="submission" date="2019-07" db="EMBL/GenBank/DDBJ databases">
        <title>New species of Amycolatopsis and Streptomyces.</title>
        <authorList>
            <person name="Duangmal K."/>
            <person name="Teo W.F.A."/>
            <person name="Lipun K."/>
        </authorList>
    </citation>
    <scope>NUCLEOTIDE SEQUENCE [LARGE SCALE GENOMIC DNA]</scope>
    <source>
        <strain evidence="2 3">TISTR 2346</strain>
    </source>
</reference>
<sequence>MVRYVRYEVLCSVVALCAAAVSSAVTVGVRGVPEFEAGIGKALAFFALLCVLGSAFGLLTCSRLKWVGEGREFETARPLENPDAVLPAPGPELRGGVNGPLFVFLVVSALAGALLWDRAFALYPLLFAPPWLTRAACAARWERRHGVLLWRGEVDDQPLGKGQYLYSSVRQPTP</sequence>
<keyword evidence="1" id="KW-0812">Transmembrane</keyword>
<feature type="transmembrane region" description="Helical" evidence="1">
    <location>
        <begin position="97"/>
        <end position="116"/>
    </location>
</feature>